<proteinExistence type="inferred from homology"/>
<comment type="subcellular location">
    <subcellularLocation>
        <location evidence="1">Membrane</location>
        <topology evidence="1">Multi-pass membrane protein</topology>
    </subcellularLocation>
</comment>
<feature type="transmembrane region" description="Helical" evidence="9">
    <location>
        <begin position="453"/>
        <end position="476"/>
    </location>
</feature>
<dbReference type="KEGG" id="kng:KNAG_0E00390"/>
<reference evidence="11 12" key="1">
    <citation type="journal article" date="2011" name="Proc. Natl. Acad. Sci. U.S.A.">
        <title>Evolutionary erosion of yeast sex chromosomes by mating-type switching accidents.</title>
        <authorList>
            <person name="Gordon J.L."/>
            <person name="Armisen D."/>
            <person name="Proux-Wera E."/>
            <person name="Oheigeartaigh S.S."/>
            <person name="Byrne K.P."/>
            <person name="Wolfe K.H."/>
        </authorList>
    </citation>
    <scope>NUCLEOTIDE SEQUENCE [LARGE SCALE GENOMIC DNA]</scope>
    <source>
        <strain evidence="12">ATCC MYA-139 / BCRC 22969 / CBS 8797 / CCRC 22969 / KCTC 17520 / NBRC 10181 / NCYC 3082</strain>
    </source>
</reference>
<dbReference type="Pfam" id="PF00324">
    <property type="entry name" value="AA_permease"/>
    <property type="match status" value="1"/>
</dbReference>
<name>J7RYQ5_HUIN7</name>
<evidence type="ECO:0000313" key="11">
    <source>
        <dbReference type="EMBL" id="CCK70307.1"/>
    </source>
</evidence>
<dbReference type="AlphaFoldDB" id="J7RYQ5"/>
<dbReference type="PANTHER" id="PTHR43341">
    <property type="entry name" value="AMINO ACID PERMEASE"/>
    <property type="match status" value="1"/>
</dbReference>
<feature type="transmembrane region" description="Helical" evidence="9">
    <location>
        <begin position="419"/>
        <end position="441"/>
    </location>
</feature>
<dbReference type="GO" id="GO:0015824">
    <property type="term" value="P:proline transport"/>
    <property type="evidence" value="ECO:0007669"/>
    <property type="project" value="EnsemblFungi"/>
</dbReference>
<dbReference type="OMA" id="AIMCIVP"/>
<accession>J7RYQ5</accession>
<evidence type="ECO:0000256" key="8">
    <source>
        <dbReference type="SAM" id="MobiDB-lite"/>
    </source>
</evidence>
<dbReference type="OrthoDB" id="3900342at2759"/>
<dbReference type="eggNOG" id="KOG1286">
    <property type="taxonomic scope" value="Eukaryota"/>
</dbReference>
<evidence type="ECO:0000256" key="6">
    <source>
        <dbReference type="ARBA" id="ARBA00022989"/>
    </source>
</evidence>
<dbReference type="GO" id="GO:0005886">
    <property type="term" value="C:plasma membrane"/>
    <property type="evidence" value="ECO:0007669"/>
    <property type="project" value="EnsemblFungi"/>
</dbReference>
<evidence type="ECO:0000256" key="3">
    <source>
        <dbReference type="ARBA" id="ARBA00022448"/>
    </source>
</evidence>
<gene>
    <name evidence="11" type="primary">KNAG0E00390</name>
    <name evidence="11" type="ordered locus">KNAG_0E00390</name>
</gene>
<feature type="region of interest" description="Disordered" evidence="8">
    <location>
        <begin position="1"/>
        <end position="20"/>
    </location>
</feature>
<feature type="transmembrane region" description="Helical" evidence="9">
    <location>
        <begin position="226"/>
        <end position="250"/>
    </location>
</feature>
<dbReference type="GO" id="GO:0015812">
    <property type="term" value="P:gamma-aminobutyric acid transport"/>
    <property type="evidence" value="ECO:0007669"/>
    <property type="project" value="EnsemblFungi"/>
</dbReference>
<feature type="transmembrane region" description="Helical" evidence="9">
    <location>
        <begin position="497"/>
        <end position="517"/>
    </location>
</feature>
<dbReference type="Proteomes" id="UP000006310">
    <property type="component" value="Chromosome 5"/>
</dbReference>
<comment type="similarity">
    <text evidence="2">Belongs to the amino acid-polyamine-organocation (APC) superfamily. YAT (TC 2.A.3.10) family.</text>
</comment>
<evidence type="ECO:0000259" key="10">
    <source>
        <dbReference type="Pfam" id="PF00324"/>
    </source>
</evidence>
<evidence type="ECO:0000256" key="4">
    <source>
        <dbReference type="ARBA" id="ARBA00022692"/>
    </source>
</evidence>
<keyword evidence="4 9" id="KW-0812">Transmembrane</keyword>
<evidence type="ECO:0000313" key="12">
    <source>
        <dbReference type="Proteomes" id="UP000006310"/>
    </source>
</evidence>
<dbReference type="GO" id="GO:0015193">
    <property type="term" value="F:L-proline transmembrane transporter activity"/>
    <property type="evidence" value="ECO:0007669"/>
    <property type="project" value="EnsemblFungi"/>
</dbReference>
<feature type="transmembrane region" description="Helical" evidence="9">
    <location>
        <begin position="200"/>
        <end position="220"/>
    </location>
</feature>
<sequence>MAAEKYPGLTVVGSSSDDAATTHTIGSAGALPAKDKYNKTIEFVDVESQQSTSSATISEKLGDGDGDADPFANEGSLQQGLKSRHIQMIALGGAIGTGLFVGTSSTLALCGPAGLFISYIIISSVVYPIMCGFGEMVCYLPGNGNDASGSAAHLVARYVDKSLGFATAWNYYYCYIILVAAECTAASGVVEYWTVAVPKGVWILIFLGIVVILNFGPVKYYGEAEFWFASIKILCIVGLIILSFILFWGGGPNHDRLGFRYWQRPGAFTEHIMKGGFGRFLDIYSGVIKGGFAFILGPELVCLTSAECEDQRRNIAKAARRFIWRLMFFYVLGTLAISVIVAYNDPSLVSALASGKPGAGSSPFVIGIQNAGIRVLPHIINACILSSAWSAGNAFMFASTRSLLTMARNGDAPRVFGKINRFGVPYVAISLSGGLSCLAFLNVSSSTADVFNWFSNISTISGFIGWICGCVAYIRFRKAIFFNGMYDRLPFKTWGQPYAVYYSLFVISLITLTNGYATFIPKNWKGSDFVAAYITLPIFVVLWVGHKLWTRTFTKRWWRRVDQIDVTTGLVDIEERTKILDETRVEPSTRWQKFMDAVL</sequence>
<dbReference type="InterPro" id="IPR004841">
    <property type="entry name" value="AA-permease/SLC12A_dom"/>
</dbReference>
<keyword evidence="5" id="KW-0029">Amino-acid transport</keyword>
<dbReference type="FunFam" id="1.20.1740.10:FF:000006">
    <property type="entry name" value="General amino acid permease"/>
    <property type="match status" value="1"/>
</dbReference>
<feature type="transmembrane region" description="Helical" evidence="9">
    <location>
        <begin position="170"/>
        <end position="193"/>
    </location>
</feature>
<evidence type="ECO:0000256" key="9">
    <source>
        <dbReference type="SAM" id="Phobius"/>
    </source>
</evidence>
<feature type="transmembrane region" description="Helical" evidence="9">
    <location>
        <begin position="529"/>
        <end position="549"/>
    </location>
</feature>
<feature type="domain" description="Amino acid permease/ SLC12A" evidence="10">
    <location>
        <begin position="85"/>
        <end position="557"/>
    </location>
</feature>
<feature type="transmembrane region" description="Helical" evidence="9">
    <location>
        <begin position="89"/>
        <end position="122"/>
    </location>
</feature>
<evidence type="ECO:0000256" key="5">
    <source>
        <dbReference type="ARBA" id="ARBA00022970"/>
    </source>
</evidence>
<keyword evidence="6 9" id="KW-1133">Transmembrane helix</keyword>
<keyword evidence="12" id="KW-1185">Reference proteome</keyword>
<dbReference type="NCBIfam" id="TIGR00913">
    <property type="entry name" value="2A0310"/>
    <property type="match status" value="1"/>
</dbReference>
<dbReference type="InterPro" id="IPR004762">
    <property type="entry name" value="Amino_acid_permease_fungi"/>
</dbReference>
<dbReference type="InterPro" id="IPR050524">
    <property type="entry name" value="APC_YAT"/>
</dbReference>
<keyword evidence="7 9" id="KW-0472">Membrane</keyword>
<dbReference type="PANTHER" id="PTHR43341:SF36">
    <property type="entry name" value="PROLINE-SPECIFIC PERMEASE"/>
    <property type="match status" value="1"/>
</dbReference>
<feature type="transmembrane region" description="Helical" evidence="9">
    <location>
        <begin position="379"/>
        <end position="398"/>
    </location>
</feature>
<evidence type="ECO:0000256" key="1">
    <source>
        <dbReference type="ARBA" id="ARBA00004141"/>
    </source>
</evidence>
<organism evidence="11 12">
    <name type="scientific">Huiozyma naganishii (strain ATCC MYA-139 / BCRC 22969 / CBS 8797 / KCTC 17520 / NBRC 10181 / NCYC 3082 / Yp74L-3)</name>
    <name type="common">Yeast</name>
    <name type="synonym">Kazachstania naganishii</name>
    <dbReference type="NCBI Taxonomy" id="1071383"/>
    <lineage>
        <taxon>Eukaryota</taxon>
        <taxon>Fungi</taxon>
        <taxon>Dikarya</taxon>
        <taxon>Ascomycota</taxon>
        <taxon>Saccharomycotina</taxon>
        <taxon>Saccharomycetes</taxon>
        <taxon>Saccharomycetales</taxon>
        <taxon>Saccharomycetaceae</taxon>
        <taxon>Huiozyma</taxon>
    </lineage>
</organism>
<feature type="transmembrane region" description="Helical" evidence="9">
    <location>
        <begin position="322"/>
        <end position="343"/>
    </location>
</feature>
<protein>
    <recommendedName>
        <fullName evidence="10">Amino acid permease/ SLC12A domain-containing protein</fullName>
    </recommendedName>
</protein>
<dbReference type="EMBL" id="HE978318">
    <property type="protein sequence ID" value="CCK70307.1"/>
    <property type="molecule type" value="Genomic_DNA"/>
</dbReference>
<evidence type="ECO:0000256" key="7">
    <source>
        <dbReference type="ARBA" id="ARBA00023136"/>
    </source>
</evidence>
<keyword evidence="3" id="KW-0813">Transport</keyword>
<dbReference type="HOGENOM" id="CLU_007946_12_1_1"/>
<dbReference type="Gene3D" id="1.20.1740.10">
    <property type="entry name" value="Amino acid/polyamine transporter I"/>
    <property type="match status" value="1"/>
</dbReference>
<dbReference type="GeneID" id="34526007"/>
<dbReference type="RefSeq" id="XP_022464553.1">
    <property type="nucleotide sequence ID" value="XM_022608015.1"/>
</dbReference>
<evidence type="ECO:0000256" key="2">
    <source>
        <dbReference type="ARBA" id="ARBA00006983"/>
    </source>
</evidence>
<feature type="region of interest" description="Disordered" evidence="8">
    <location>
        <begin position="50"/>
        <end position="74"/>
    </location>
</feature>
<reference evidence="12" key="2">
    <citation type="submission" date="2012-08" db="EMBL/GenBank/DDBJ databases">
        <title>Genome sequence of Kazachstania naganishii.</title>
        <authorList>
            <person name="Gordon J.L."/>
            <person name="Armisen D."/>
            <person name="Proux-Wera E."/>
            <person name="OhEigeartaigh S.S."/>
            <person name="Byrne K.P."/>
            <person name="Wolfe K.H."/>
        </authorList>
    </citation>
    <scope>NUCLEOTIDE SEQUENCE [LARGE SCALE GENOMIC DNA]</scope>
    <source>
        <strain evidence="12">ATCC MYA-139 / BCRC 22969 / CBS 8797 / CCRC 22969 / KCTC 17520 / NBRC 10181 / NCYC 3082</strain>
    </source>
</reference>